<dbReference type="Gene3D" id="1.10.1790.10">
    <property type="entry name" value="PRD domain"/>
    <property type="match status" value="2"/>
</dbReference>
<dbReference type="Pfam" id="PF03123">
    <property type="entry name" value="CAT_RBD"/>
    <property type="match status" value="1"/>
</dbReference>
<dbReference type="PANTHER" id="PTHR30185">
    <property type="entry name" value="CRYPTIC BETA-GLUCOSIDE BGL OPERON ANTITERMINATOR"/>
    <property type="match status" value="1"/>
</dbReference>
<name>A0A8A7KC19_9FIRM</name>
<dbReference type="InterPro" id="IPR011608">
    <property type="entry name" value="PRD"/>
</dbReference>
<keyword evidence="4" id="KW-1185">Reference proteome</keyword>
<dbReference type="EMBL" id="CP046640">
    <property type="protein sequence ID" value="QTL98991.1"/>
    <property type="molecule type" value="Genomic_DNA"/>
</dbReference>
<evidence type="ECO:0000313" key="4">
    <source>
        <dbReference type="Proteomes" id="UP000665020"/>
    </source>
</evidence>
<dbReference type="InterPro" id="IPR004341">
    <property type="entry name" value="CAT_RNA-bd_dom"/>
</dbReference>
<dbReference type="InterPro" id="IPR050661">
    <property type="entry name" value="BglG_antiterminators"/>
</dbReference>
<feature type="domain" description="CAT RNA-binding" evidence="2">
    <location>
        <begin position="1"/>
        <end position="59"/>
    </location>
</feature>
<evidence type="ECO:0000259" key="2">
    <source>
        <dbReference type="SMART" id="SM01061"/>
    </source>
</evidence>
<dbReference type="KEGG" id="ifn:GM661_13995"/>
<dbReference type="Proteomes" id="UP000665020">
    <property type="component" value="Chromosome"/>
</dbReference>
<sequence length="281" mass="33255">MKVKKVYNNNILLAENEQLLEVILLGRGIAFKKKAGDKVDVSKIEKTFILDSPELYSSFVKLLQEVPLNHVKLVEKIVNEAQEELKVKFHDSIYIALTDHMSYALSRYKMGIEMKNALLWEIKRIYEKEYKAACHSLEIIQYYEGIEMSADEAGFIALHFVNAQQDGEKMKITMTITEIVNDVLNIVKYHFNIEYDQESLSYSRFIRHIRYFARLMLHNKIVSTDDDFLYKQVKNKCPQEKVCVDKIKVYFDKKFNYKISKEEMVYFMIHINRIIKYEKKG</sequence>
<dbReference type="AlphaFoldDB" id="A0A8A7KC19"/>
<proteinExistence type="predicted"/>
<gene>
    <name evidence="3" type="ORF">GM661_13995</name>
</gene>
<dbReference type="GO" id="GO:0003723">
    <property type="term" value="F:RNA binding"/>
    <property type="evidence" value="ECO:0007669"/>
    <property type="project" value="InterPro"/>
</dbReference>
<dbReference type="PANTHER" id="PTHR30185:SF15">
    <property type="entry name" value="CRYPTIC BETA-GLUCOSIDE BGL OPERON ANTITERMINATOR"/>
    <property type="match status" value="1"/>
</dbReference>
<dbReference type="SUPFAM" id="SSF63520">
    <property type="entry name" value="PTS-regulatory domain, PRD"/>
    <property type="match status" value="2"/>
</dbReference>
<protein>
    <submittedName>
        <fullName evidence="3">PRD domain-containing protein</fullName>
    </submittedName>
</protein>
<dbReference type="Pfam" id="PF00874">
    <property type="entry name" value="PRD"/>
    <property type="match status" value="2"/>
</dbReference>
<organism evidence="3 4">
    <name type="scientific">Iocasia fonsfrigidae</name>
    <dbReference type="NCBI Taxonomy" id="2682810"/>
    <lineage>
        <taxon>Bacteria</taxon>
        <taxon>Bacillati</taxon>
        <taxon>Bacillota</taxon>
        <taxon>Clostridia</taxon>
        <taxon>Halanaerobiales</taxon>
        <taxon>Halanaerobiaceae</taxon>
        <taxon>Iocasia</taxon>
    </lineage>
</organism>
<evidence type="ECO:0000313" key="3">
    <source>
        <dbReference type="EMBL" id="QTL98991.1"/>
    </source>
</evidence>
<evidence type="ECO:0000256" key="1">
    <source>
        <dbReference type="ARBA" id="ARBA00022737"/>
    </source>
</evidence>
<dbReference type="InterPro" id="IPR036634">
    <property type="entry name" value="PRD_sf"/>
</dbReference>
<dbReference type="GO" id="GO:0006355">
    <property type="term" value="P:regulation of DNA-templated transcription"/>
    <property type="evidence" value="ECO:0007669"/>
    <property type="project" value="InterPro"/>
</dbReference>
<dbReference type="Gene3D" id="2.30.24.10">
    <property type="entry name" value="CAT RNA-binding domain"/>
    <property type="match status" value="1"/>
</dbReference>
<dbReference type="NCBIfam" id="NF046042">
    <property type="entry name" value="LicT"/>
    <property type="match status" value="1"/>
</dbReference>
<reference evidence="3" key="1">
    <citation type="submission" date="2019-12" db="EMBL/GenBank/DDBJ databases">
        <authorList>
            <person name="zhang j."/>
            <person name="sun C.M."/>
        </authorList>
    </citation>
    <scope>NUCLEOTIDE SEQUENCE</scope>
    <source>
        <strain evidence="3">NS-1</strain>
    </source>
</reference>
<dbReference type="SMART" id="SM01061">
    <property type="entry name" value="CAT_RBD"/>
    <property type="match status" value="1"/>
</dbReference>
<keyword evidence="1" id="KW-0677">Repeat</keyword>
<dbReference type="SUPFAM" id="SSF50151">
    <property type="entry name" value="SacY-like RNA-binding domain"/>
    <property type="match status" value="1"/>
</dbReference>
<dbReference type="InterPro" id="IPR036650">
    <property type="entry name" value="CAT_RNA-bd_dom_sf"/>
</dbReference>
<dbReference type="RefSeq" id="WP_230867390.1">
    <property type="nucleotide sequence ID" value="NZ_CP046640.1"/>
</dbReference>
<accession>A0A8A7KC19</accession>